<reference evidence="1 2" key="1">
    <citation type="journal article" date="2022" name="Hortic Res">
        <title>A haplotype resolved chromosomal level avocado genome allows analysis of novel avocado genes.</title>
        <authorList>
            <person name="Nath O."/>
            <person name="Fletcher S.J."/>
            <person name="Hayward A."/>
            <person name="Shaw L.M."/>
            <person name="Masouleh A.K."/>
            <person name="Furtado A."/>
            <person name="Henry R.J."/>
            <person name="Mitter N."/>
        </authorList>
    </citation>
    <scope>NUCLEOTIDE SEQUENCE [LARGE SCALE GENOMIC DNA]</scope>
    <source>
        <strain evidence="2">cv. Hass</strain>
    </source>
</reference>
<sequence length="198" mass="22049">MERSSIREVWRIFEEEEAKCCRFKSQLLVRFFNGFLKKQLPLASRLKKQRIFKSLERYFLRLLIPISQFGDFHSSEHPSAIDARISGNLNPIPTRSLMGKLDFRGNCDFQRSSEIAKLAGVMTLRWLDNGAAGCEVKADGDGAGGAANKPSNPRCRQGSAMDDDDDEDGDVRKCPEGGRGFSDGGTGLDGVSRMVKIR</sequence>
<accession>A0ACC2K8L2</accession>
<dbReference type="Proteomes" id="UP001234297">
    <property type="component" value="Chromosome 4"/>
</dbReference>
<comment type="caution">
    <text evidence="1">The sequence shown here is derived from an EMBL/GenBank/DDBJ whole genome shotgun (WGS) entry which is preliminary data.</text>
</comment>
<evidence type="ECO:0000313" key="1">
    <source>
        <dbReference type="EMBL" id="KAJ8617317.1"/>
    </source>
</evidence>
<proteinExistence type="predicted"/>
<protein>
    <submittedName>
        <fullName evidence="1">Uncharacterized protein</fullName>
    </submittedName>
</protein>
<keyword evidence="2" id="KW-1185">Reference proteome</keyword>
<gene>
    <name evidence="1" type="ORF">MRB53_013503</name>
</gene>
<dbReference type="EMBL" id="CM056812">
    <property type="protein sequence ID" value="KAJ8617317.1"/>
    <property type="molecule type" value="Genomic_DNA"/>
</dbReference>
<evidence type="ECO:0000313" key="2">
    <source>
        <dbReference type="Proteomes" id="UP001234297"/>
    </source>
</evidence>
<organism evidence="1 2">
    <name type="scientific">Persea americana</name>
    <name type="common">Avocado</name>
    <dbReference type="NCBI Taxonomy" id="3435"/>
    <lineage>
        <taxon>Eukaryota</taxon>
        <taxon>Viridiplantae</taxon>
        <taxon>Streptophyta</taxon>
        <taxon>Embryophyta</taxon>
        <taxon>Tracheophyta</taxon>
        <taxon>Spermatophyta</taxon>
        <taxon>Magnoliopsida</taxon>
        <taxon>Magnoliidae</taxon>
        <taxon>Laurales</taxon>
        <taxon>Lauraceae</taxon>
        <taxon>Persea</taxon>
    </lineage>
</organism>
<name>A0ACC2K8L2_PERAE</name>